<protein>
    <submittedName>
        <fullName evidence="2">Uncharacterized protein LOC111122721</fullName>
    </submittedName>
</protein>
<dbReference type="Proteomes" id="UP000694844">
    <property type="component" value="Chromosome 3"/>
</dbReference>
<dbReference type="AlphaFoldDB" id="A0A8B8D0N0"/>
<name>A0A8B8D0N0_CRAVI</name>
<proteinExistence type="predicted"/>
<keyword evidence="1" id="KW-1185">Reference proteome</keyword>
<evidence type="ECO:0000313" key="1">
    <source>
        <dbReference type="Proteomes" id="UP000694844"/>
    </source>
</evidence>
<dbReference type="RefSeq" id="XP_022320311.1">
    <property type="nucleotide sequence ID" value="XM_022464603.1"/>
</dbReference>
<organism evidence="1 2">
    <name type="scientific">Crassostrea virginica</name>
    <name type="common">Eastern oyster</name>
    <dbReference type="NCBI Taxonomy" id="6565"/>
    <lineage>
        <taxon>Eukaryota</taxon>
        <taxon>Metazoa</taxon>
        <taxon>Spiralia</taxon>
        <taxon>Lophotrochozoa</taxon>
        <taxon>Mollusca</taxon>
        <taxon>Bivalvia</taxon>
        <taxon>Autobranchia</taxon>
        <taxon>Pteriomorphia</taxon>
        <taxon>Ostreida</taxon>
        <taxon>Ostreoidea</taxon>
        <taxon>Ostreidae</taxon>
        <taxon>Crassostrea</taxon>
    </lineage>
</organism>
<sequence>MQEIKLSLSEKKCQREVSVLKLLERPIVSFTIATGLPGENGDNNRIYDMAVVDSNKVWVGSSSNILQLFDLQGNLQHTLTIPYKGSYLCTYNGFVVFRDYHEKALKKISDDDSVVTMFSTGNWTPYGITGSASGDLLVCLRKDGQSKVVRYISTGTVLQEIQYDSQCQPLYLGVWYIAENVNGDIVVTDFNYKKKHVIAVNRLGIFRYTYSEKESAFYGGRD</sequence>
<accession>A0A8B8D0N0</accession>
<evidence type="ECO:0000313" key="2">
    <source>
        <dbReference type="RefSeq" id="XP_022320311.1"/>
    </source>
</evidence>
<dbReference type="InterPro" id="IPR011042">
    <property type="entry name" value="6-blade_b-propeller_TolB-like"/>
</dbReference>
<dbReference type="KEGG" id="cvn:111122721"/>
<gene>
    <name evidence="2" type="primary">LOC111122721</name>
</gene>
<dbReference type="SUPFAM" id="SSF101898">
    <property type="entry name" value="NHL repeat"/>
    <property type="match status" value="1"/>
</dbReference>
<reference evidence="2" key="1">
    <citation type="submission" date="2025-08" db="UniProtKB">
        <authorList>
            <consortium name="RefSeq"/>
        </authorList>
    </citation>
    <scope>IDENTIFICATION</scope>
    <source>
        <tissue evidence="2">Whole sample</tissue>
    </source>
</reference>
<dbReference type="GeneID" id="111122721"/>
<dbReference type="Gene3D" id="2.120.10.30">
    <property type="entry name" value="TolB, C-terminal domain"/>
    <property type="match status" value="1"/>
</dbReference>